<keyword evidence="3" id="KW-0324">Glycolysis</keyword>
<proteinExistence type="inferred from homology"/>
<dbReference type="InterPro" id="IPR029033">
    <property type="entry name" value="His_PPase_superfam"/>
</dbReference>
<feature type="region of interest" description="Disordered" evidence="5">
    <location>
        <begin position="314"/>
        <end position="348"/>
    </location>
</feature>
<keyword evidence="7" id="KW-1185">Reference proteome</keyword>
<dbReference type="EC" id="5.4.2.11" evidence="2"/>
<dbReference type="EMBL" id="CP072384">
    <property type="protein sequence ID" value="QUC08061.1"/>
    <property type="molecule type" value="Genomic_DNA"/>
</dbReference>
<reference evidence="6 7" key="1">
    <citation type="submission" date="2021-03" db="EMBL/GenBank/DDBJ databases">
        <title>Human Oral Microbial Genomes.</title>
        <authorList>
            <person name="Johnston C.D."/>
            <person name="Chen T."/>
            <person name="Dewhirst F.E."/>
        </authorList>
    </citation>
    <scope>NUCLEOTIDE SEQUENCE [LARGE SCALE GENOMIC DNA]</scope>
    <source>
        <strain evidence="6 7">DSMZ 100122</strain>
    </source>
</reference>
<name>A0ABX7Y4Y2_9ACTN</name>
<dbReference type="InterPro" id="IPR005952">
    <property type="entry name" value="Phosphogly_mut1"/>
</dbReference>
<dbReference type="InterPro" id="IPR013078">
    <property type="entry name" value="His_Pase_superF_clade-1"/>
</dbReference>
<evidence type="ECO:0000313" key="6">
    <source>
        <dbReference type="EMBL" id="QUC08061.1"/>
    </source>
</evidence>
<feature type="region of interest" description="Disordered" evidence="5">
    <location>
        <begin position="208"/>
        <end position="238"/>
    </location>
</feature>
<dbReference type="CDD" id="cd07067">
    <property type="entry name" value="HP_PGM_like"/>
    <property type="match status" value="1"/>
</dbReference>
<protein>
    <recommendedName>
        <fullName evidence="2">phosphoglycerate mutase (2,3-diphosphoglycerate-dependent)</fullName>
        <ecNumber evidence="2">5.4.2.11</ecNumber>
    </recommendedName>
</protein>
<evidence type="ECO:0000256" key="3">
    <source>
        <dbReference type="ARBA" id="ARBA00023152"/>
    </source>
</evidence>
<dbReference type="SUPFAM" id="SSF53254">
    <property type="entry name" value="Phosphoglycerate mutase-like"/>
    <property type="match status" value="1"/>
</dbReference>
<feature type="region of interest" description="Disordered" evidence="5">
    <location>
        <begin position="132"/>
        <end position="152"/>
    </location>
</feature>
<dbReference type="RefSeq" id="WP_212323523.1">
    <property type="nucleotide sequence ID" value="NZ_AP024463.1"/>
</dbReference>
<feature type="compositionally biased region" description="Basic and acidic residues" evidence="5">
    <location>
        <begin position="338"/>
        <end position="348"/>
    </location>
</feature>
<comment type="similarity">
    <text evidence="1">Belongs to the phosphoglycerate mutase family. BPG-dependent PGAM subfamily.</text>
</comment>
<evidence type="ECO:0000313" key="7">
    <source>
        <dbReference type="Proteomes" id="UP000678513"/>
    </source>
</evidence>
<dbReference type="Gene3D" id="3.40.50.1240">
    <property type="entry name" value="Phosphoglycerate mutase-like"/>
    <property type="match status" value="1"/>
</dbReference>
<dbReference type="Proteomes" id="UP000678513">
    <property type="component" value="Chromosome"/>
</dbReference>
<organism evidence="6 7">
    <name type="scientific">Arachnia rubra</name>
    <dbReference type="NCBI Taxonomy" id="1547448"/>
    <lineage>
        <taxon>Bacteria</taxon>
        <taxon>Bacillati</taxon>
        <taxon>Actinomycetota</taxon>
        <taxon>Actinomycetes</taxon>
        <taxon>Propionibacteriales</taxon>
        <taxon>Propionibacteriaceae</taxon>
        <taxon>Arachnia</taxon>
    </lineage>
</organism>
<dbReference type="PANTHER" id="PTHR11931">
    <property type="entry name" value="PHOSPHOGLYCERATE MUTASE"/>
    <property type="match status" value="1"/>
</dbReference>
<evidence type="ECO:0000256" key="1">
    <source>
        <dbReference type="ARBA" id="ARBA00006717"/>
    </source>
</evidence>
<accession>A0ABX7Y4Y2</accession>
<evidence type="ECO:0000256" key="2">
    <source>
        <dbReference type="ARBA" id="ARBA00012028"/>
    </source>
</evidence>
<dbReference type="Pfam" id="PF00300">
    <property type="entry name" value="His_Phos_1"/>
    <property type="match status" value="1"/>
</dbReference>
<evidence type="ECO:0000256" key="4">
    <source>
        <dbReference type="ARBA" id="ARBA00023235"/>
    </source>
</evidence>
<gene>
    <name evidence="6" type="ORF">J5A65_14330</name>
</gene>
<evidence type="ECO:0000256" key="5">
    <source>
        <dbReference type="SAM" id="MobiDB-lite"/>
    </source>
</evidence>
<keyword evidence="4" id="KW-0413">Isomerase</keyword>
<sequence>MNLRHTTLALSYCDSGFLPIIDGVFMDAGFLIHQVLRFRRYGYQLIVISLVADILDLINRNLSRDPFAQMDEKRIRELHSTFSPVGFPLGIRDKLPEEVRDDILTIVGSQETAGQAGSREDEVDLLFLRHGTPESPQGTPGAFETPLSPQGRGEALAARTAVRRFAPDVVFSSDSACALETARLACDELEIIVDPALREYSPLGLTGMPSDEIRHASGRQAAETESGKGDAVGVPPGDSYDDARKRVRSFFNGLTEAHRGKRVLIVGHSDQHAWLIERAIGTELKAARLPRWDTGCFSRFTLSAHQTRLEAMNTGPESVVRDLDPGPPPENFTQNCRTEADWKPRHHP</sequence>